<reference evidence="1" key="1">
    <citation type="submission" date="2024-06" db="EMBL/GenBank/DDBJ databases">
        <title>Complete genome of Salinicola endophyticus HNIBRBA4755.</title>
        <authorList>
            <person name="Shin S.Y."/>
            <person name="Kang H."/>
            <person name="Song J."/>
        </authorList>
    </citation>
    <scope>NUCLEOTIDE SEQUENCE</scope>
    <source>
        <strain evidence="1">HNIBRBA4755</strain>
    </source>
</reference>
<dbReference type="AlphaFoldDB" id="A0AB74UAF9"/>
<protein>
    <recommendedName>
        <fullName evidence="2">NYN domain-containing protein</fullName>
    </recommendedName>
</protein>
<evidence type="ECO:0008006" key="2">
    <source>
        <dbReference type="Google" id="ProtNLM"/>
    </source>
</evidence>
<name>A0AB74UAF9_9GAMM</name>
<evidence type="ECO:0000313" key="1">
    <source>
        <dbReference type="EMBL" id="XCJ79558.1"/>
    </source>
</evidence>
<organism evidence="1">
    <name type="scientific">Salinicola endophyticus</name>
    <dbReference type="NCBI Taxonomy" id="1949083"/>
    <lineage>
        <taxon>Bacteria</taxon>
        <taxon>Pseudomonadati</taxon>
        <taxon>Pseudomonadota</taxon>
        <taxon>Gammaproteobacteria</taxon>
        <taxon>Oceanospirillales</taxon>
        <taxon>Halomonadaceae</taxon>
        <taxon>Salinicola</taxon>
    </lineage>
</organism>
<dbReference type="EMBL" id="CP159578">
    <property type="protein sequence ID" value="XCJ79558.1"/>
    <property type="molecule type" value="Genomic_DNA"/>
</dbReference>
<accession>A0AB74UAF9</accession>
<dbReference type="RefSeq" id="WP_353980482.1">
    <property type="nucleotide sequence ID" value="NZ_CP159578.1"/>
</dbReference>
<gene>
    <name evidence="1" type="ORF">ABV408_19260</name>
</gene>
<proteinExistence type="predicted"/>
<sequence length="219" mass="24681">MLKHANKHAEGGCAELGNLFFSTSIFDLPDDLDEWPNERDNISPADIDNVRRSTGARDVFTQRAIDAGFLEDAIFRPRLKGWMIENLKGHKFQEKQVDTTVVALLVKSAITQPENVHVIITGDADILPAIRVAYPEYSNNVFVATTHPDQLKSESRQTSYALADFDYSIEPFFLERKAEEILEGCNVYSCVHCNKVFSRPAPIPTRAQPCCNPCHQKRT</sequence>